<dbReference type="PANTHER" id="PTHR40288">
    <property type="entry name" value="PROTEIN CBG16535-RELATED"/>
    <property type="match status" value="1"/>
</dbReference>
<dbReference type="AlphaFoldDB" id="A0A085NU54"/>
<sequence length="211" mass="24199">MRLFSAFFSVHDDSTKILCWSIANRRITIFFAAVQIVIISTSCAQHAYSMSLGYGIFDCRFNNTSNYSYFLAVDVIVFDYGLFHQLLGTDKCVANHLDGGYIRFIWCLVQLGTLILLQITCFSKFEKPALLRPAVFLQSMYSLGLIILALATMPKMLTGMIERFHEIAVNTLIYFAGTLFNWIFTVIIWHFYWHVKAKAKLPQIQYEEAPG</sequence>
<protein>
    <submittedName>
        <fullName evidence="3">Uncharacterized protein</fullName>
    </submittedName>
</protein>
<feature type="transmembrane region" description="Helical" evidence="1">
    <location>
        <begin position="172"/>
        <end position="193"/>
    </location>
</feature>
<dbReference type="Proteomes" id="UP000030758">
    <property type="component" value="Unassembled WGS sequence"/>
</dbReference>
<feature type="transmembrane region" description="Helical" evidence="1">
    <location>
        <begin position="100"/>
        <end position="122"/>
    </location>
</feature>
<evidence type="ECO:0000313" key="2">
    <source>
        <dbReference type="EMBL" id="KFD58970.1"/>
    </source>
</evidence>
<proteinExistence type="predicted"/>
<keyword evidence="4" id="KW-1185">Reference proteome</keyword>
<keyword evidence="1" id="KW-0812">Transmembrane</keyword>
<evidence type="ECO:0000313" key="4">
    <source>
        <dbReference type="Proteomes" id="UP000030764"/>
    </source>
</evidence>
<dbReference type="Proteomes" id="UP000030764">
    <property type="component" value="Unassembled WGS sequence"/>
</dbReference>
<name>A0A085NU54_9BILA</name>
<accession>A0A085NU54</accession>
<feature type="transmembrane region" description="Helical" evidence="1">
    <location>
        <begin position="134"/>
        <end position="152"/>
    </location>
</feature>
<keyword evidence="1" id="KW-1133">Transmembrane helix</keyword>
<feature type="transmembrane region" description="Helical" evidence="1">
    <location>
        <begin position="29"/>
        <end position="48"/>
    </location>
</feature>
<dbReference type="EMBL" id="KL363182">
    <property type="protein sequence ID" value="KFD58970.1"/>
    <property type="molecule type" value="Genomic_DNA"/>
</dbReference>
<dbReference type="EMBL" id="KL367475">
    <property type="protein sequence ID" value="KFD73000.1"/>
    <property type="molecule type" value="Genomic_DNA"/>
</dbReference>
<gene>
    <name evidence="2" type="ORF">M513_00133</name>
    <name evidence="3" type="ORF">M514_00133</name>
</gene>
<reference evidence="3 4" key="1">
    <citation type="journal article" date="2014" name="Nat. Genet.">
        <title>Genome and transcriptome of the porcine whipworm Trichuris suis.</title>
        <authorList>
            <person name="Jex A.R."/>
            <person name="Nejsum P."/>
            <person name="Schwarz E.M."/>
            <person name="Hu L."/>
            <person name="Young N.D."/>
            <person name="Hall R.S."/>
            <person name="Korhonen P.K."/>
            <person name="Liao S."/>
            <person name="Thamsborg S."/>
            <person name="Xia J."/>
            <person name="Xu P."/>
            <person name="Wang S."/>
            <person name="Scheerlinck J.P."/>
            <person name="Hofmann A."/>
            <person name="Sternberg P.W."/>
            <person name="Wang J."/>
            <person name="Gasser R.B."/>
        </authorList>
    </citation>
    <scope>NUCLEOTIDE SEQUENCE [LARGE SCALE GENOMIC DNA]</scope>
    <source>
        <strain evidence="3">DCEP-RM93F</strain>
        <strain evidence="2">DCEP-RM93M</strain>
    </source>
</reference>
<evidence type="ECO:0000313" key="3">
    <source>
        <dbReference type="EMBL" id="KFD73000.1"/>
    </source>
</evidence>
<dbReference type="PANTHER" id="PTHR40288:SF2">
    <property type="entry name" value="G PROTEIN-COUPLED RECEPTOR-RELATED"/>
    <property type="match status" value="1"/>
</dbReference>
<organism evidence="3">
    <name type="scientific">Trichuris suis</name>
    <name type="common">pig whipworm</name>
    <dbReference type="NCBI Taxonomy" id="68888"/>
    <lineage>
        <taxon>Eukaryota</taxon>
        <taxon>Metazoa</taxon>
        <taxon>Ecdysozoa</taxon>
        <taxon>Nematoda</taxon>
        <taxon>Enoplea</taxon>
        <taxon>Dorylaimia</taxon>
        <taxon>Trichinellida</taxon>
        <taxon>Trichuridae</taxon>
        <taxon>Trichuris</taxon>
    </lineage>
</organism>
<feature type="transmembrane region" description="Helical" evidence="1">
    <location>
        <begin position="69"/>
        <end position="88"/>
    </location>
</feature>
<evidence type="ECO:0000256" key="1">
    <source>
        <dbReference type="SAM" id="Phobius"/>
    </source>
</evidence>
<keyword evidence="1" id="KW-0472">Membrane</keyword>